<comment type="function">
    <text evidence="1">Tubulin-folding protein; involved in the early step of the tubulin folding pathway.</text>
</comment>
<dbReference type="GO" id="GO:0005874">
    <property type="term" value="C:microtubule"/>
    <property type="evidence" value="ECO:0007669"/>
    <property type="project" value="UniProtKB-KW"/>
</dbReference>
<evidence type="ECO:0000256" key="3">
    <source>
        <dbReference type="ARBA" id="ARBA00006806"/>
    </source>
</evidence>
<organism evidence="12 13">
    <name type="scientific">Candidula unifasciata</name>
    <dbReference type="NCBI Taxonomy" id="100452"/>
    <lineage>
        <taxon>Eukaryota</taxon>
        <taxon>Metazoa</taxon>
        <taxon>Spiralia</taxon>
        <taxon>Lophotrochozoa</taxon>
        <taxon>Mollusca</taxon>
        <taxon>Gastropoda</taxon>
        <taxon>Heterobranchia</taxon>
        <taxon>Euthyneura</taxon>
        <taxon>Panpulmonata</taxon>
        <taxon>Eupulmonata</taxon>
        <taxon>Stylommatophora</taxon>
        <taxon>Helicina</taxon>
        <taxon>Helicoidea</taxon>
        <taxon>Geomitridae</taxon>
        <taxon>Candidula</taxon>
    </lineage>
</organism>
<evidence type="ECO:0000256" key="5">
    <source>
        <dbReference type="ARBA" id="ARBA00022490"/>
    </source>
</evidence>
<dbReference type="Gene3D" id="1.20.58.90">
    <property type="match status" value="1"/>
</dbReference>
<dbReference type="AlphaFoldDB" id="A0A8S3ZDR7"/>
<dbReference type="EMBL" id="CAJHNH020002724">
    <property type="protein sequence ID" value="CAG5127563.1"/>
    <property type="molecule type" value="Genomic_DNA"/>
</dbReference>
<keyword evidence="13" id="KW-1185">Reference proteome</keyword>
<dbReference type="GO" id="GO:0007023">
    <property type="term" value="P:post-chaperonin tubulin folding pathway"/>
    <property type="evidence" value="ECO:0007669"/>
    <property type="project" value="UniProtKB-UniRule"/>
</dbReference>
<evidence type="ECO:0000256" key="7">
    <source>
        <dbReference type="ARBA" id="ARBA00023186"/>
    </source>
</evidence>
<dbReference type="Pfam" id="PF02970">
    <property type="entry name" value="TBCA"/>
    <property type="match status" value="1"/>
</dbReference>
<dbReference type="InterPro" id="IPR004226">
    <property type="entry name" value="TBCA"/>
</dbReference>
<keyword evidence="8 10" id="KW-0206">Cytoskeleton</keyword>
<keyword evidence="6 10" id="KW-0493">Microtubule</keyword>
<comment type="subunit">
    <text evidence="9 10">Supercomplex made of cofactors A to E. Cofactors A and D function by capturing and stabilizing tubulin in a quasi-native conformation. Cofactor E binds to the cofactor D-tubulin complex; interaction with cofactor C then causes the release of tubulin polypeptides that are committed to the native state.</text>
</comment>
<comment type="subcellular location">
    <subcellularLocation>
        <location evidence="2 10">Cytoplasm</location>
        <location evidence="2 10">Cytoskeleton</location>
    </subcellularLocation>
</comment>
<evidence type="ECO:0000256" key="8">
    <source>
        <dbReference type="ARBA" id="ARBA00023212"/>
    </source>
</evidence>
<evidence type="ECO:0000256" key="4">
    <source>
        <dbReference type="ARBA" id="ARBA00015002"/>
    </source>
</evidence>
<evidence type="ECO:0000256" key="2">
    <source>
        <dbReference type="ARBA" id="ARBA00004245"/>
    </source>
</evidence>
<dbReference type="GO" id="GO:0005829">
    <property type="term" value="C:cytosol"/>
    <property type="evidence" value="ECO:0007669"/>
    <property type="project" value="TreeGrafter"/>
</dbReference>
<dbReference type="InterPro" id="IPR036126">
    <property type="entry name" value="TBCA_sf"/>
</dbReference>
<dbReference type="GO" id="GO:0007021">
    <property type="term" value="P:tubulin complex assembly"/>
    <property type="evidence" value="ECO:0007669"/>
    <property type="project" value="UniProtKB-UniRule"/>
</dbReference>
<evidence type="ECO:0000313" key="13">
    <source>
        <dbReference type="Proteomes" id="UP000678393"/>
    </source>
</evidence>
<feature type="coiled-coil region" evidence="11">
    <location>
        <begin position="10"/>
        <end position="44"/>
    </location>
</feature>
<name>A0A8S3ZDR7_9EUPU</name>
<protein>
    <recommendedName>
        <fullName evidence="4 10">Tubulin-specific chaperone A</fullName>
    </recommendedName>
</protein>
<comment type="similarity">
    <text evidence="3 10">Belongs to the TBCA family.</text>
</comment>
<accession>A0A8S3ZDR7</accession>
<reference evidence="12" key="1">
    <citation type="submission" date="2021-04" db="EMBL/GenBank/DDBJ databases">
        <authorList>
            <consortium name="Molecular Ecology Group"/>
        </authorList>
    </citation>
    <scope>NUCLEOTIDE SEQUENCE</scope>
</reference>
<evidence type="ECO:0000313" key="12">
    <source>
        <dbReference type="EMBL" id="CAG5127563.1"/>
    </source>
</evidence>
<dbReference type="PANTHER" id="PTHR21500">
    <property type="entry name" value="TUBULIN-SPECIFIC CHAPERONE A"/>
    <property type="match status" value="1"/>
</dbReference>
<proteinExistence type="inferred from homology"/>
<dbReference type="OrthoDB" id="296187at2759"/>
<keyword evidence="11" id="KW-0175">Coiled coil</keyword>
<dbReference type="GO" id="GO:0048487">
    <property type="term" value="F:beta-tubulin binding"/>
    <property type="evidence" value="ECO:0007669"/>
    <property type="project" value="InterPro"/>
</dbReference>
<evidence type="ECO:0000256" key="10">
    <source>
        <dbReference type="RuleBase" id="RU364030"/>
    </source>
</evidence>
<evidence type="ECO:0000256" key="1">
    <source>
        <dbReference type="ARBA" id="ARBA00003046"/>
    </source>
</evidence>
<dbReference type="PANTHER" id="PTHR21500:SF0">
    <property type="entry name" value="TUBULIN-SPECIFIC CHAPERONE A"/>
    <property type="match status" value="1"/>
</dbReference>
<evidence type="ECO:0000256" key="6">
    <source>
        <dbReference type="ARBA" id="ARBA00022701"/>
    </source>
</evidence>
<gene>
    <name evidence="12" type="ORF">CUNI_LOCUS13121</name>
</gene>
<dbReference type="SUPFAM" id="SSF46988">
    <property type="entry name" value="Tubulin chaperone cofactor A"/>
    <property type="match status" value="1"/>
</dbReference>
<sequence length="110" mass="12791">MMADSRLRGIKIQTGVVRRLTKEKESYEKEAVYLAERLEKMKADGKDEHDIRKQGEVLQESRCMIPDTVKRLKKAYRELSELLDKEADLADTEEFTTAREILKVADPYVT</sequence>
<evidence type="ECO:0000256" key="9">
    <source>
        <dbReference type="ARBA" id="ARBA00026055"/>
    </source>
</evidence>
<keyword evidence="7 10" id="KW-0143">Chaperone</keyword>
<evidence type="ECO:0000256" key="11">
    <source>
        <dbReference type="SAM" id="Coils"/>
    </source>
</evidence>
<keyword evidence="5 10" id="KW-0963">Cytoplasm</keyword>
<dbReference type="FunFam" id="1.20.58.90:FF:000010">
    <property type="entry name" value="Tubulin-specific chaperone A"/>
    <property type="match status" value="1"/>
</dbReference>
<comment type="caution">
    <text evidence="12">The sequence shown here is derived from an EMBL/GenBank/DDBJ whole genome shotgun (WGS) entry which is preliminary data.</text>
</comment>
<dbReference type="Proteomes" id="UP000678393">
    <property type="component" value="Unassembled WGS sequence"/>
</dbReference>